<name>A0A0F9C0E3_9ZZZZ</name>
<dbReference type="EMBL" id="LAZR01049223">
    <property type="protein sequence ID" value="KKK90146.1"/>
    <property type="molecule type" value="Genomic_DNA"/>
</dbReference>
<comment type="caution">
    <text evidence="1">The sequence shown here is derived from an EMBL/GenBank/DDBJ whole genome shotgun (WGS) entry which is preliminary data.</text>
</comment>
<sequence>MGVRIVTVTDNDGFEHGSAILCTVTGSFVRPLSGHPQSVFDAKLTGAIFWYLTNKYGSGRVEHKMSHEELQHLQEDLAP</sequence>
<organism evidence="1">
    <name type="scientific">marine sediment metagenome</name>
    <dbReference type="NCBI Taxonomy" id="412755"/>
    <lineage>
        <taxon>unclassified sequences</taxon>
        <taxon>metagenomes</taxon>
        <taxon>ecological metagenomes</taxon>
    </lineage>
</organism>
<gene>
    <name evidence="1" type="ORF">LCGC14_2726010</name>
</gene>
<protein>
    <submittedName>
        <fullName evidence="1">Uncharacterized protein</fullName>
    </submittedName>
</protein>
<accession>A0A0F9C0E3</accession>
<dbReference type="AlphaFoldDB" id="A0A0F9C0E3"/>
<evidence type="ECO:0000313" key="1">
    <source>
        <dbReference type="EMBL" id="KKK90146.1"/>
    </source>
</evidence>
<reference evidence="1" key="1">
    <citation type="journal article" date="2015" name="Nature">
        <title>Complex archaea that bridge the gap between prokaryotes and eukaryotes.</title>
        <authorList>
            <person name="Spang A."/>
            <person name="Saw J.H."/>
            <person name="Jorgensen S.L."/>
            <person name="Zaremba-Niedzwiedzka K."/>
            <person name="Martijn J."/>
            <person name="Lind A.E."/>
            <person name="van Eijk R."/>
            <person name="Schleper C."/>
            <person name="Guy L."/>
            <person name="Ettema T.J."/>
        </authorList>
    </citation>
    <scope>NUCLEOTIDE SEQUENCE</scope>
</reference>
<proteinExistence type="predicted"/>